<dbReference type="PANTHER" id="PTHR46439">
    <property type="entry name" value="CYSTEINE-RICH MOTOR NEURON 1 PROTEIN"/>
    <property type="match status" value="1"/>
</dbReference>
<dbReference type="InterPro" id="IPR001007">
    <property type="entry name" value="VWF_dom"/>
</dbReference>
<keyword evidence="2" id="KW-0732">Signal</keyword>
<dbReference type="Pfam" id="PF02822">
    <property type="entry name" value="Antistasin"/>
    <property type="match status" value="3"/>
</dbReference>
<evidence type="ECO:0000259" key="8">
    <source>
        <dbReference type="PROSITE" id="PS51252"/>
    </source>
</evidence>
<feature type="domain" description="VWFC" evidence="7">
    <location>
        <begin position="300"/>
        <end position="358"/>
    </location>
</feature>
<organism evidence="9 10">
    <name type="scientific">Mya arenaria</name>
    <name type="common">Soft-shell clam</name>
    <dbReference type="NCBI Taxonomy" id="6604"/>
    <lineage>
        <taxon>Eukaryota</taxon>
        <taxon>Metazoa</taxon>
        <taxon>Spiralia</taxon>
        <taxon>Lophotrochozoa</taxon>
        <taxon>Mollusca</taxon>
        <taxon>Bivalvia</taxon>
        <taxon>Autobranchia</taxon>
        <taxon>Heteroconchia</taxon>
        <taxon>Euheterodonta</taxon>
        <taxon>Imparidentia</taxon>
        <taxon>Neoheterodontei</taxon>
        <taxon>Myida</taxon>
        <taxon>Myoidea</taxon>
        <taxon>Myidae</taxon>
        <taxon>Mya</taxon>
    </lineage>
</organism>
<feature type="domain" description="VWFC" evidence="7">
    <location>
        <begin position="112"/>
        <end position="168"/>
    </location>
</feature>
<gene>
    <name evidence="9" type="ORF">MAR_000684</name>
</gene>
<keyword evidence="1" id="KW-0646">Protease inhibitor</keyword>
<name>A0ABY7FDK7_MYAAR</name>
<evidence type="ECO:0000313" key="9">
    <source>
        <dbReference type="EMBL" id="WAR18846.1"/>
    </source>
</evidence>
<evidence type="ECO:0000256" key="5">
    <source>
        <dbReference type="SAM" id="MobiDB-lite"/>
    </source>
</evidence>
<evidence type="ECO:0000259" key="7">
    <source>
        <dbReference type="PROSITE" id="PS50184"/>
    </source>
</evidence>
<dbReference type="Gene3D" id="6.20.200.20">
    <property type="match status" value="2"/>
</dbReference>
<feature type="region of interest" description="Disordered" evidence="5">
    <location>
        <begin position="366"/>
        <end position="385"/>
    </location>
</feature>
<dbReference type="InterPro" id="IPR052624">
    <property type="entry name" value="CRIM1"/>
</dbReference>
<protein>
    <submittedName>
        <fullName evidence="9">CRIM1-like protein</fullName>
    </submittedName>
</protein>
<evidence type="ECO:0000256" key="1">
    <source>
        <dbReference type="ARBA" id="ARBA00022690"/>
    </source>
</evidence>
<dbReference type="SMART" id="SM00214">
    <property type="entry name" value="VWC"/>
    <property type="match status" value="2"/>
</dbReference>
<evidence type="ECO:0000256" key="2">
    <source>
        <dbReference type="ARBA" id="ARBA00022729"/>
    </source>
</evidence>
<evidence type="ECO:0000256" key="4">
    <source>
        <dbReference type="ARBA" id="ARBA00022900"/>
    </source>
</evidence>
<dbReference type="SUPFAM" id="SSF57603">
    <property type="entry name" value="FnI-like domain"/>
    <property type="match status" value="2"/>
</dbReference>
<dbReference type="EMBL" id="CP111022">
    <property type="protein sequence ID" value="WAR18846.1"/>
    <property type="molecule type" value="Genomic_DNA"/>
</dbReference>
<proteinExistence type="predicted"/>
<evidence type="ECO:0000256" key="3">
    <source>
        <dbReference type="ARBA" id="ARBA00022737"/>
    </source>
</evidence>
<dbReference type="SUPFAM" id="SSF57262">
    <property type="entry name" value="Leech antihemostatic proteins"/>
    <property type="match status" value="1"/>
</dbReference>
<keyword evidence="4" id="KW-0722">Serine protease inhibitor</keyword>
<feature type="transmembrane region" description="Helical" evidence="6">
    <location>
        <begin position="401"/>
        <end position="425"/>
    </location>
</feature>
<evidence type="ECO:0000256" key="6">
    <source>
        <dbReference type="SAM" id="Phobius"/>
    </source>
</evidence>
<dbReference type="PANTHER" id="PTHR46439:SF1">
    <property type="entry name" value="CYSTEINE-RICH MOTOR NEURON 1 PROTEIN"/>
    <property type="match status" value="1"/>
</dbReference>
<dbReference type="Pfam" id="PF00093">
    <property type="entry name" value="VWC"/>
    <property type="match status" value="1"/>
</dbReference>
<evidence type="ECO:0000313" key="10">
    <source>
        <dbReference type="Proteomes" id="UP001164746"/>
    </source>
</evidence>
<dbReference type="PROSITE" id="PS51252">
    <property type="entry name" value="ANTISTASIN"/>
    <property type="match status" value="2"/>
</dbReference>
<dbReference type="SMART" id="SM00215">
    <property type="entry name" value="VWC_out"/>
    <property type="match status" value="2"/>
</dbReference>
<dbReference type="Pfam" id="PF23334">
    <property type="entry name" value="VWC2L_2nd"/>
    <property type="match status" value="1"/>
</dbReference>
<dbReference type="InterPro" id="IPR004094">
    <property type="entry name" value="Antistasin-like"/>
</dbReference>
<feature type="region of interest" description="Disordered" evidence="5">
    <location>
        <begin position="497"/>
        <end position="517"/>
    </location>
</feature>
<keyword evidence="6" id="KW-0812">Transmembrane</keyword>
<dbReference type="Proteomes" id="UP001164746">
    <property type="component" value="Chromosome 11"/>
</dbReference>
<dbReference type="PROSITE" id="PS50184">
    <property type="entry name" value="VWFC_2"/>
    <property type="match status" value="2"/>
</dbReference>
<accession>A0ABY7FDK7</accession>
<dbReference type="InterPro" id="IPR011061">
    <property type="entry name" value="Hirudin/antistatin"/>
</dbReference>
<feature type="domain" description="Antistasin-like" evidence="8">
    <location>
        <begin position="239"/>
        <end position="265"/>
    </location>
</feature>
<feature type="domain" description="Antistasin-like" evidence="8">
    <location>
        <begin position="268"/>
        <end position="293"/>
    </location>
</feature>
<keyword evidence="3" id="KW-0677">Repeat</keyword>
<dbReference type="PROSITE" id="PS01208">
    <property type="entry name" value="VWFC_1"/>
    <property type="match status" value="2"/>
</dbReference>
<keyword evidence="6" id="KW-1133">Transmembrane helix</keyword>
<sequence length="546" mass="61844">MIGYMSTAIELICKANIGQLTLLWSSGQDNLKYKNLVDTGRYVSRELYALPNSWKVSRKLYALPNSWKVSRELYALPNGWKVSREHYAFMPCPKAGRYLENIMLLCLAQRLEGCLSEGVVYKNNATWREGDCVMCHCVGGRKQCQAEMCVKTCHNPVYVPGRCCPSCETPSVYPDQSSDSCPSLDMCNITCHSGLRQTPDGCHVCKCRPRLCFQDCRYGYIFDEFGQETCDCHAIPPSCPALDACSKDCNHGYRASKKGCPKCRCNKCSPLNCSRKCSHGYQTDRFGCEVCKCQELLWERNCTVNITEYRPGQLWTTEDCHSCRCTHDGSVTCQPVMCPVQTCLFMVNRAEECCPVCLNVSITHVSSKGQPTDRHEEQTTHMTSTSKGVDHAALADMERKYVISLAAVGTLMMILLILVFVLLYLKLKQRHQASWSVAGQDTYCKCPLFIGHSPTLQHKYNINTDLHPVGKIGFETPIMRKFEKTFIDTALKSDSTPEERKSFIEKDNGADEHEHKNVKDFINEDDGVENIESKCKYKDWADIKWL</sequence>
<reference evidence="9" key="1">
    <citation type="submission" date="2022-11" db="EMBL/GenBank/DDBJ databases">
        <title>Centuries of genome instability and evolution in soft-shell clam transmissible cancer (bioRxiv).</title>
        <authorList>
            <person name="Hart S.F.M."/>
            <person name="Yonemitsu M.A."/>
            <person name="Giersch R.M."/>
            <person name="Beal B.F."/>
            <person name="Arriagada G."/>
            <person name="Davis B.W."/>
            <person name="Ostrander E.A."/>
            <person name="Goff S.P."/>
            <person name="Metzger M.J."/>
        </authorList>
    </citation>
    <scope>NUCLEOTIDE SEQUENCE</scope>
    <source>
        <strain evidence="9">MELC-2E11</strain>
        <tissue evidence="9">Siphon/mantle</tissue>
    </source>
</reference>
<keyword evidence="6" id="KW-0472">Membrane</keyword>
<dbReference type="Gene3D" id="2.10.22.10">
    <property type="entry name" value="Antistasin, domain 1"/>
    <property type="match status" value="1"/>
</dbReference>
<keyword evidence="10" id="KW-1185">Reference proteome</keyword>